<evidence type="ECO:0000259" key="2">
    <source>
        <dbReference type="Pfam" id="PF12770"/>
    </source>
</evidence>
<dbReference type="EMBL" id="VXIT01000004">
    <property type="protein sequence ID" value="KAA6413167.1"/>
    <property type="molecule type" value="Genomic_DNA"/>
</dbReference>
<proteinExistence type="predicted"/>
<dbReference type="Proteomes" id="UP000324767">
    <property type="component" value="Unassembled WGS sequence"/>
</dbReference>
<dbReference type="Gene3D" id="1.25.40.10">
    <property type="entry name" value="Tetratricopeptide repeat domain"/>
    <property type="match status" value="2"/>
</dbReference>
<feature type="domain" description="CHAT" evidence="2">
    <location>
        <begin position="606"/>
        <end position="895"/>
    </location>
</feature>
<protein>
    <recommendedName>
        <fullName evidence="2">CHAT domain-containing protein</fullName>
    </recommendedName>
</protein>
<dbReference type="AlphaFoldDB" id="A0A5M8PW48"/>
<dbReference type="SUPFAM" id="SSF48452">
    <property type="entry name" value="TPR-like"/>
    <property type="match status" value="2"/>
</dbReference>
<evidence type="ECO:0000313" key="3">
    <source>
        <dbReference type="EMBL" id="KAA6413167.1"/>
    </source>
</evidence>
<dbReference type="OrthoDB" id="9991317at2759"/>
<comment type="caution">
    <text evidence="3">The sequence shown here is derived from an EMBL/GenBank/DDBJ whole genome shotgun (WGS) entry which is preliminary data.</text>
</comment>
<dbReference type="Pfam" id="PF12770">
    <property type="entry name" value="CHAT"/>
    <property type="match status" value="1"/>
</dbReference>
<sequence>MQGSRSLLEGEEPAIDEGLSQRLVSNPSLHSKESMDDLETTIRLKRAAVDTADHPHDRYFHLDDLGDLLYKSFLRTGSISDLDESKRAKKASVDALKDDLEEAIRTEHNAVNATPENHPDRTLHLHNLGNRLHKLFRRTKAISDLEEAIRIGQAAVDATPENSAERAGRLANLGVRLRDRFDRTGSMDDLEKSIRIVQATVDATPESHPCRAIRLHSLGNGLHALFLVTRSMDDLGKAIRIGQAAVDAAKDFSGPSDQGLCLSGLGGMFLSQYRETGSADDLDKAILSGQAAINTTPEDHPDRALRLTNLGNLLWDRFHRNQSMEDVHEAFVHYTEALYDSSSPHFDCLRSGMQAAHIASWCGQYEEGAQYLTECLDLLPMIIRLSNSHEDLQYILRQLSGLGSLAASVFLKAGRSVSESLQALEKSRAIISSIVIDSRCDESMLEERHPDLWSRYCYLREWIAVSTLPSAASNSPYSSPLPRGHYSSVTLASNLMIKELDVIKIIIRKTPEFDRFQLPLTEVELHDLAQYGPIVSFNVTRFGSHAFLITEKNLEVLPLPKLILEDIHKHTSGNKSGNQSRRDAKLVAVDGSSKIEGSSHANTQTESMRWLWDVAIQPVLEKLGLLWQHKPPHILPCLWWVGGGLMALLPLHAAGDHQLGSTENTMSHIVSSYMPSLKALQFSRKKTWTPPVTKDSKILIIKMHKTLGYADLNVEEEVTAIQQHIGSSAFIEVLETPTAATVLEQLSACSLVHFACHGASDVDQPSKSALLLGARSVEKLTIGDLQALNHQLAQVAYLSACSTAEIGGQALIDESINMATTFQLAGFRHVIGTLWGAFDSAAVAVAGKFYEHLLKQNADTVSSVPYALHHAVLDLRAENSNSDNISLWAPFIHIGP</sequence>
<dbReference type="PANTHER" id="PTHR19959">
    <property type="entry name" value="KINESIN LIGHT CHAIN"/>
    <property type="match status" value="1"/>
</dbReference>
<name>A0A5M8PW48_9LECA</name>
<dbReference type="InterPro" id="IPR011990">
    <property type="entry name" value="TPR-like_helical_dom_sf"/>
</dbReference>
<dbReference type="Pfam" id="PF13374">
    <property type="entry name" value="TPR_10"/>
    <property type="match status" value="2"/>
</dbReference>
<organism evidence="3 4">
    <name type="scientific">Lasallia pustulata</name>
    <dbReference type="NCBI Taxonomy" id="136370"/>
    <lineage>
        <taxon>Eukaryota</taxon>
        <taxon>Fungi</taxon>
        <taxon>Dikarya</taxon>
        <taxon>Ascomycota</taxon>
        <taxon>Pezizomycotina</taxon>
        <taxon>Lecanoromycetes</taxon>
        <taxon>OSLEUM clade</taxon>
        <taxon>Umbilicariomycetidae</taxon>
        <taxon>Umbilicariales</taxon>
        <taxon>Umbilicariaceae</taxon>
        <taxon>Lasallia</taxon>
    </lineage>
</organism>
<dbReference type="PANTHER" id="PTHR19959:SF119">
    <property type="entry name" value="FUNGAL LIPASE-LIKE DOMAIN-CONTAINING PROTEIN"/>
    <property type="match status" value="1"/>
</dbReference>
<gene>
    <name evidence="3" type="ORF">FRX48_02911</name>
</gene>
<accession>A0A5M8PW48</accession>
<evidence type="ECO:0000256" key="1">
    <source>
        <dbReference type="SAM" id="MobiDB-lite"/>
    </source>
</evidence>
<feature type="region of interest" description="Disordered" evidence="1">
    <location>
        <begin position="1"/>
        <end position="35"/>
    </location>
</feature>
<reference evidence="3 4" key="1">
    <citation type="submission" date="2019-09" db="EMBL/GenBank/DDBJ databases">
        <title>The hologenome of the rock-dwelling lichen Lasallia pustulata.</title>
        <authorList>
            <person name="Greshake Tzovaras B."/>
            <person name="Segers F."/>
            <person name="Bicker A."/>
            <person name="Dal Grande F."/>
            <person name="Otte J."/>
            <person name="Hankeln T."/>
            <person name="Schmitt I."/>
            <person name="Ebersberger I."/>
        </authorList>
    </citation>
    <scope>NUCLEOTIDE SEQUENCE [LARGE SCALE GENOMIC DNA]</scope>
    <source>
        <strain evidence="3">A1-1</strain>
    </source>
</reference>
<dbReference type="InterPro" id="IPR024983">
    <property type="entry name" value="CHAT_dom"/>
</dbReference>
<evidence type="ECO:0000313" key="4">
    <source>
        <dbReference type="Proteomes" id="UP000324767"/>
    </source>
</evidence>